<evidence type="ECO:0000256" key="3">
    <source>
        <dbReference type="ARBA" id="ARBA00022578"/>
    </source>
</evidence>
<evidence type="ECO:0000256" key="7">
    <source>
        <dbReference type="ARBA" id="ARBA00023172"/>
    </source>
</evidence>
<dbReference type="Pfam" id="PF07282">
    <property type="entry name" value="Cas12f1-like_TNB"/>
    <property type="match status" value="1"/>
</dbReference>
<dbReference type="GO" id="GO:0006310">
    <property type="term" value="P:DNA recombination"/>
    <property type="evidence" value="ECO:0007669"/>
    <property type="project" value="UniProtKB-KW"/>
</dbReference>
<feature type="domain" description="Cas12f1-like TNB" evidence="10">
    <location>
        <begin position="292"/>
        <end position="359"/>
    </location>
</feature>
<keyword evidence="4" id="KW-0479">Metal-binding</keyword>
<evidence type="ECO:0000256" key="8">
    <source>
        <dbReference type="SAM" id="MobiDB-lite"/>
    </source>
</evidence>
<comment type="caution">
    <text evidence="12">The sequence shown here is derived from an EMBL/GenBank/DDBJ whole genome shotgun (WGS) entry which is preliminary data.</text>
</comment>
<reference evidence="12 13" key="1">
    <citation type="submission" date="2018-10" db="EMBL/GenBank/DDBJ databases">
        <title>Isolation from soil.</title>
        <authorList>
            <person name="Hu J."/>
        </authorList>
    </citation>
    <scope>NUCLEOTIDE SEQUENCE [LARGE SCALE GENOMIC DNA]</scope>
    <source>
        <strain evidence="12 13">NEAU-Ht49</strain>
    </source>
</reference>
<keyword evidence="7" id="KW-0233">DNA recombination</keyword>
<dbReference type="InterPro" id="IPR051399">
    <property type="entry name" value="RNA-guided_DNA_endo/Transpos"/>
</dbReference>
<dbReference type="GO" id="GO:0046872">
    <property type="term" value="F:metal ion binding"/>
    <property type="evidence" value="ECO:0007669"/>
    <property type="project" value="UniProtKB-KW"/>
</dbReference>
<dbReference type="Proteomes" id="UP000282674">
    <property type="component" value="Unassembled WGS sequence"/>
</dbReference>
<evidence type="ECO:0000256" key="6">
    <source>
        <dbReference type="ARBA" id="ARBA00023125"/>
    </source>
</evidence>
<evidence type="ECO:0000259" key="10">
    <source>
        <dbReference type="Pfam" id="PF07282"/>
    </source>
</evidence>
<comment type="similarity">
    <text evidence="1">In the C-terminal section; belongs to the transposase 35 family.</text>
</comment>
<dbReference type="Pfam" id="PF01385">
    <property type="entry name" value="OrfB_IS605"/>
    <property type="match status" value="1"/>
</dbReference>
<evidence type="ECO:0000256" key="5">
    <source>
        <dbReference type="ARBA" id="ARBA00022833"/>
    </source>
</evidence>
<proteinExistence type="inferred from homology"/>
<dbReference type="InterPro" id="IPR010095">
    <property type="entry name" value="Cas12f1-like_TNB"/>
</dbReference>
<gene>
    <name evidence="12" type="ORF">EBO15_35985</name>
</gene>
<evidence type="ECO:0000256" key="4">
    <source>
        <dbReference type="ARBA" id="ARBA00022723"/>
    </source>
</evidence>
<protein>
    <submittedName>
        <fullName evidence="12">Transposase</fullName>
    </submittedName>
</protein>
<evidence type="ECO:0000259" key="11">
    <source>
        <dbReference type="Pfam" id="PF12323"/>
    </source>
</evidence>
<sequence>MRTAYKCRAYPNAEQAALLARTFGCVRLVWNRALAERQRAYRSEGRATSYKAADAALTAWKREADLAFLNEVSSVPLQQTLRHQHAAFANFFAGRARYPRFKRRTARQSAHYTRSAFRMRSGELTLAKSDAPLRFVWSFENVEVAALNPTMVVVSREPDGRWYVSFAVDTDAPEPLPETGHAIGVDFGLKDLMVTSDGVRIANPRTLERKVRHLARYQRRMARCRKGGSNRRKAQAKVARAHRKVRNARRDHLHRASTGMIRRADTIVIEDLAVSSMVKNRRLARSISDAGWGELRRQLEYKAERHGRRLVVIDRWYPSSKTCSTCGHVLGELGLSTRRWTCPHCRSWHDRDLNAAKNILAAGLVVAGDGPGEVCGADVRRQGPSLPQSAVKQKPTVARATGLPSRQRGEGRQSPSSMPKR</sequence>
<dbReference type="EMBL" id="RFFG01000108">
    <property type="protein sequence ID" value="RMI37371.1"/>
    <property type="molecule type" value="Genomic_DNA"/>
</dbReference>
<dbReference type="RefSeq" id="WP_122198943.1">
    <property type="nucleotide sequence ID" value="NZ_JBHSKC010000004.1"/>
</dbReference>
<dbReference type="OrthoDB" id="6230307at2"/>
<evidence type="ECO:0000256" key="2">
    <source>
        <dbReference type="ARBA" id="ARBA00011044"/>
    </source>
</evidence>
<dbReference type="AlphaFoldDB" id="A0A3M2LIV0"/>
<evidence type="ECO:0000313" key="12">
    <source>
        <dbReference type="EMBL" id="RMI37371.1"/>
    </source>
</evidence>
<accession>A0A3M2LIV0</accession>
<dbReference type="Pfam" id="PF12323">
    <property type="entry name" value="HTH_OrfB_IS605"/>
    <property type="match status" value="1"/>
</dbReference>
<comment type="similarity">
    <text evidence="2">In the N-terminal section; belongs to the transposase 2 family.</text>
</comment>
<dbReference type="PANTHER" id="PTHR30405">
    <property type="entry name" value="TRANSPOSASE"/>
    <property type="match status" value="1"/>
</dbReference>
<keyword evidence="13" id="KW-1185">Reference proteome</keyword>
<organism evidence="12 13">
    <name type="scientific">Actinomadura harenae</name>
    <dbReference type="NCBI Taxonomy" id="2483351"/>
    <lineage>
        <taxon>Bacteria</taxon>
        <taxon>Bacillati</taxon>
        <taxon>Actinomycetota</taxon>
        <taxon>Actinomycetes</taxon>
        <taxon>Streptosporangiales</taxon>
        <taxon>Thermomonosporaceae</taxon>
        <taxon>Actinomadura</taxon>
    </lineage>
</organism>
<dbReference type="GO" id="GO:0003677">
    <property type="term" value="F:DNA binding"/>
    <property type="evidence" value="ECO:0007669"/>
    <property type="project" value="UniProtKB-KW"/>
</dbReference>
<dbReference type="NCBIfam" id="TIGR01766">
    <property type="entry name" value="IS200/IS605 family accessory protein TnpB-like domain"/>
    <property type="match status" value="1"/>
</dbReference>
<dbReference type="GO" id="GO:0032196">
    <property type="term" value="P:transposition"/>
    <property type="evidence" value="ECO:0007669"/>
    <property type="project" value="UniProtKB-KW"/>
</dbReference>
<dbReference type="InterPro" id="IPR021027">
    <property type="entry name" value="Transposase_put_HTH"/>
</dbReference>
<dbReference type="NCBIfam" id="NF040570">
    <property type="entry name" value="guided_TnpB"/>
    <property type="match status" value="1"/>
</dbReference>
<dbReference type="InterPro" id="IPR001959">
    <property type="entry name" value="Transposase"/>
</dbReference>
<name>A0A3M2LIV0_9ACTN</name>
<feature type="domain" description="Transposase putative helix-turn-helix" evidence="11">
    <location>
        <begin position="1"/>
        <end position="45"/>
    </location>
</feature>
<evidence type="ECO:0000313" key="13">
    <source>
        <dbReference type="Proteomes" id="UP000282674"/>
    </source>
</evidence>
<keyword evidence="5" id="KW-0862">Zinc</keyword>
<evidence type="ECO:0000256" key="1">
    <source>
        <dbReference type="ARBA" id="ARBA00008761"/>
    </source>
</evidence>
<feature type="region of interest" description="Disordered" evidence="8">
    <location>
        <begin position="378"/>
        <end position="421"/>
    </location>
</feature>
<keyword evidence="6" id="KW-0238">DNA-binding</keyword>
<keyword evidence="3" id="KW-0815">Transposition</keyword>
<dbReference type="PANTHER" id="PTHR30405:SF25">
    <property type="entry name" value="RNA-GUIDED DNA ENDONUCLEASE INSQ-RELATED"/>
    <property type="match status" value="1"/>
</dbReference>
<feature type="domain" description="Probable transposase IS891/IS1136/IS1341" evidence="9">
    <location>
        <begin position="166"/>
        <end position="280"/>
    </location>
</feature>
<evidence type="ECO:0000259" key="9">
    <source>
        <dbReference type="Pfam" id="PF01385"/>
    </source>
</evidence>